<accession>A0A0E9VSC1</accession>
<dbReference type="AlphaFoldDB" id="A0A0E9VSC1"/>
<dbReference type="EMBL" id="GBXM01027548">
    <property type="protein sequence ID" value="JAH81029.1"/>
    <property type="molecule type" value="Transcribed_RNA"/>
</dbReference>
<organism evidence="1">
    <name type="scientific">Anguilla anguilla</name>
    <name type="common">European freshwater eel</name>
    <name type="synonym">Muraena anguilla</name>
    <dbReference type="NCBI Taxonomy" id="7936"/>
    <lineage>
        <taxon>Eukaryota</taxon>
        <taxon>Metazoa</taxon>
        <taxon>Chordata</taxon>
        <taxon>Craniata</taxon>
        <taxon>Vertebrata</taxon>
        <taxon>Euteleostomi</taxon>
        <taxon>Actinopterygii</taxon>
        <taxon>Neopterygii</taxon>
        <taxon>Teleostei</taxon>
        <taxon>Anguilliformes</taxon>
        <taxon>Anguillidae</taxon>
        <taxon>Anguilla</taxon>
    </lineage>
</organism>
<sequence>MWLCRIPFPFIKLFLGK</sequence>
<proteinExistence type="predicted"/>
<protein>
    <submittedName>
        <fullName evidence="1">Uncharacterized protein</fullName>
    </submittedName>
</protein>
<reference evidence="1" key="1">
    <citation type="submission" date="2014-11" db="EMBL/GenBank/DDBJ databases">
        <authorList>
            <person name="Amaro Gonzalez C."/>
        </authorList>
    </citation>
    <scope>NUCLEOTIDE SEQUENCE</scope>
</reference>
<name>A0A0E9VSC1_ANGAN</name>
<evidence type="ECO:0000313" key="1">
    <source>
        <dbReference type="EMBL" id="JAH81029.1"/>
    </source>
</evidence>
<reference evidence="1" key="2">
    <citation type="journal article" date="2015" name="Fish Shellfish Immunol.">
        <title>Early steps in the European eel (Anguilla anguilla)-Vibrio vulnificus interaction in the gills: Role of the RtxA13 toxin.</title>
        <authorList>
            <person name="Callol A."/>
            <person name="Pajuelo D."/>
            <person name="Ebbesson L."/>
            <person name="Teles M."/>
            <person name="MacKenzie S."/>
            <person name="Amaro C."/>
        </authorList>
    </citation>
    <scope>NUCLEOTIDE SEQUENCE</scope>
</reference>